<dbReference type="Pfam" id="PF21117">
    <property type="entry name" value="MRB1590_C"/>
    <property type="match status" value="1"/>
</dbReference>
<gene>
    <name evidence="4" type="ORF">SAMN02745673_00919</name>
</gene>
<evidence type="ECO:0000259" key="1">
    <source>
        <dbReference type="Pfam" id="PF09818"/>
    </source>
</evidence>
<evidence type="ECO:0000313" key="5">
    <source>
        <dbReference type="Proteomes" id="UP000190637"/>
    </source>
</evidence>
<reference evidence="4 5" key="1">
    <citation type="submission" date="2017-02" db="EMBL/GenBank/DDBJ databases">
        <authorList>
            <person name="Peterson S.W."/>
        </authorList>
    </citation>
    <scope>NUCLEOTIDE SEQUENCE [LARGE SCALE GENOMIC DNA]</scope>
    <source>
        <strain evidence="4 5">DSM 45154</strain>
    </source>
</reference>
<keyword evidence="5" id="KW-1185">Reference proteome</keyword>
<protein>
    <submittedName>
        <fullName evidence="4">Predicted ATPase of the ABC class</fullName>
    </submittedName>
</protein>
<evidence type="ECO:0000313" key="4">
    <source>
        <dbReference type="EMBL" id="SJZ61260.1"/>
    </source>
</evidence>
<dbReference type="SUPFAM" id="SSF52540">
    <property type="entry name" value="P-loop containing nucleoside triphosphate hydrolases"/>
    <property type="match status" value="1"/>
</dbReference>
<dbReference type="InterPro" id="IPR049069">
    <property type="entry name" value="MRB1590-like_C"/>
</dbReference>
<dbReference type="Proteomes" id="UP000190637">
    <property type="component" value="Unassembled WGS sequence"/>
</dbReference>
<feature type="domain" description="MRB1590-like C-terminal" evidence="3">
    <location>
        <begin position="437"/>
        <end position="536"/>
    </location>
</feature>
<accession>A0A1T4M2N4</accession>
<evidence type="ECO:0000259" key="3">
    <source>
        <dbReference type="Pfam" id="PF21117"/>
    </source>
</evidence>
<name>A0A1T4M2N4_9ACTN</name>
<feature type="domain" description="ATPase of the ABC class C-terminal" evidence="1">
    <location>
        <begin position="150"/>
        <end position="416"/>
    </location>
</feature>
<dbReference type="InterPro" id="IPR019195">
    <property type="entry name" value="ABC_ATPase_put"/>
</dbReference>
<evidence type="ECO:0000259" key="2">
    <source>
        <dbReference type="Pfam" id="PF20446"/>
    </source>
</evidence>
<dbReference type="Pfam" id="PF09818">
    <property type="entry name" value="ABC_ATPase"/>
    <property type="match status" value="1"/>
</dbReference>
<dbReference type="InterPro" id="IPR046834">
    <property type="entry name" value="ABC_ATPase_C"/>
</dbReference>
<dbReference type="PANTHER" id="PTHR38149:SF1">
    <property type="entry name" value="ATPASE"/>
    <property type="match status" value="1"/>
</dbReference>
<dbReference type="EMBL" id="FUWS01000002">
    <property type="protein sequence ID" value="SJZ61260.1"/>
    <property type="molecule type" value="Genomic_DNA"/>
</dbReference>
<proteinExistence type="predicted"/>
<feature type="domain" description="ATPase of the ABC class N-terminal" evidence="2">
    <location>
        <begin position="2"/>
        <end position="137"/>
    </location>
</feature>
<dbReference type="InterPro" id="IPR046833">
    <property type="entry name" value="ABC_N"/>
</dbReference>
<dbReference type="InterPro" id="IPR027417">
    <property type="entry name" value="P-loop_NTPase"/>
</dbReference>
<dbReference type="PANTHER" id="PTHR38149">
    <property type="entry name" value="ATPASE"/>
    <property type="match status" value="1"/>
</dbReference>
<sequence>MDGASYGRYRALSGDWDFDDHTLTVERVQADPYAPPSRVAVRIPAEVAGLPDHAWRSPVRRRATADYLVRRAHRLLKGARLRVDVGGQEVLDRSACRIDDDGGVVVRMGVELPGHGRRIDGHAAERELCERVPELVDGLCWEALDTADATSFADTVEDAVALRAMLPELGLVAFVADGSVLPRRSGVSDLPMSGDPVPFVSPESLRVTVRLPHRGQVSGLGVPEGITLIVGGGFHGKSTLLHALERGVYDHVPGDGRELVVTRADAVKIRAEEGRRVERTDVGAFVRNLPTGADTGDFSTDNASGSTSQAANIAEALEAGAGTLLVDEDTTATNLMIRDARMQALVHGDREPLTPFVDLVRPLHRAHGVSTVLVMGGSGDYFDVADQVVMLDGYRPYDVTEKARELARPRTDARFHPPARRVVDPRSVDAQVRGRHRIKRRDMDVLTFGETDIDVRHLAQLVDPSQITGVGLALRTLAEDGILDGRRCLGEALDLLEERLDSGGVEAIGRGYAGDYALPRRHEIAAALNRLRTLRVSRVLRDRE</sequence>
<organism evidence="4 5">
    <name type="scientific">Marinactinospora thermotolerans DSM 45154</name>
    <dbReference type="NCBI Taxonomy" id="1122192"/>
    <lineage>
        <taxon>Bacteria</taxon>
        <taxon>Bacillati</taxon>
        <taxon>Actinomycetota</taxon>
        <taxon>Actinomycetes</taxon>
        <taxon>Streptosporangiales</taxon>
        <taxon>Nocardiopsidaceae</taxon>
        <taxon>Marinactinospora</taxon>
    </lineage>
</organism>
<dbReference type="AlphaFoldDB" id="A0A1T4M2N4"/>
<dbReference type="Pfam" id="PF20446">
    <property type="entry name" value="ABC_N"/>
    <property type="match status" value="1"/>
</dbReference>